<keyword evidence="1" id="KW-0229">DNA integration</keyword>
<evidence type="ECO:0000256" key="2">
    <source>
        <dbReference type="ARBA" id="ARBA00023125"/>
    </source>
</evidence>
<keyword evidence="2 3" id="KW-0238">DNA-binding</keyword>
<dbReference type="Gene3D" id="1.10.150.130">
    <property type="match status" value="1"/>
</dbReference>
<dbReference type="SUPFAM" id="SSF56349">
    <property type="entry name" value="DNA breaking-rejoining enzymes"/>
    <property type="match status" value="1"/>
</dbReference>
<evidence type="ECO:0000256" key="1">
    <source>
        <dbReference type="ARBA" id="ARBA00022908"/>
    </source>
</evidence>
<evidence type="ECO:0000313" key="6">
    <source>
        <dbReference type="Proteomes" id="UP000318081"/>
    </source>
</evidence>
<dbReference type="PROSITE" id="PS51900">
    <property type="entry name" value="CB"/>
    <property type="match status" value="1"/>
</dbReference>
<gene>
    <name evidence="5" type="ORF">TBK1r_64110</name>
</gene>
<dbReference type="EMBL" id="CP036432">
    <property type="protein sequence ID" value="QDV87381.1"/>
    <property type="molecule type" value="Genomic_DNA"/>
</dbReference>
<dbReference type="Pfam" id="PF02899">
    <property type="entry name" value="Phage_int_SAM_1"/>
    <property type="match status" value="1"/>
</dbReference>
<name>A0ABX5Y1H4_9BACT</name>
<evidence type="ECO:0000259" key="4">
    <source>
        <dbReference type="PROSITE" id="PS51900"/>
    </source>
</evidence>
<dbReference type="InterPro" id="IPR011010">
    <property type="entry name" value="DNA_brk_join_enz"/>
</dbReference>
<evidence type="ECO:0000313" key="5">
    <source>
        <dbReference type="EMBL" id="QDV87381.1"/>
    </source>
</evidence>
<reference evidence="5 6" key="1">
    <citation type="submission" date="2019-02" db="EMBL/GenBank/DDBJ databases">
        <title>Deep-cultivation of Planctomycetes and their phenomic and genomic characterization uncovers novel biology.</title>
        <authorList>
            <person name="Wiegand S."/>
            <person name="Jogler M."/>
            <person name="Boedeker C."/>
            <person name="Pinto D."/>
            <person name="Vollmers J."/>
            <person name="Rivas-Marin E."/>
            <person name="Kohn T."/>
            <person name="Peeters S.H."/>
            <person name="Heuer A."/>
            <person name="Rast P."/>
            <person name="Oberbeckmann S."/>
            <person name="Bunk B."/>
            <person name="Jeske O."/>
            <person name="Meyerdierks A."/>
            <person name="Storesund J.E."/>
            <person name="Kallscheuer N."/>
            <person name="Luecker S."/>
            <person name="Lage O.M."/>
            <person name="Pohl T."/>
            <person name="Merkel B.J."/>
            <person name="Hornburger P."/>
            <person name="Mueller R.-W."/>
            <person name="Bruemmer F."/>
            <person name="Labrenz M."/>
            <person name="Spormann A.M."/>
            <person name="Op den Camp H."/>
            <person name="Overmann J."/>
            <person name="Amann R."/>
            <person name="Jetten M.S.M."/>
            <person name="Mascher T."/>
            <person name="Medema M.H."/>
            <person name="Devos D.P."/>
            <person name="Kaster A.-K."/>
            <person name="Ovreas L."/>
            <person name="Rohde M."/>
            <person name="Galperin M.Y."/>
            <person name="Jogler C."/>
        </authorList>
    </citation>
    <scope>NUCLEOTIDE SEQUENCE [LARGE SCALE GENOMIC DNA]</scope>
    <source>
        <strain evidence="5 6">TBK1r</strain>
    </source>
</reference>
<protein>
    <recommendedName>
        <fullName evidence="4">Core-binding (CB) domain-containing protein</fullName>
    </recommendedName>
</protein>
<feature type="domain" description="Core-binding (CB)" evidence="4">
    <location>
        <begin position="15"/>
        <end position="100"/>
    </location>
</feature>
<evidence type="ECO:0000256" key="3">
    <source>
        <dbReference type="PROSITE-ProRule" id="PRU01248"/>
    </source>
</evidence>
<dbReference type="InterPro" id="IPR044068">
    <property type="entry name" value="CB"/>
</dbReference>
<proteinExistence type="predicted"/>
<sequence length="155" mass="17662">MMWLVDGLGVVTMSNSVEAIAAKYLTAKKLSGGTRKEYKSTVTKWTTWGNGVDVEQINRSHIRDFLDWVHHQAEANGGSNPGRTANKARENLRAILAWAWEQEFLAKLPPFPKSKPQRDVAGRHYLTKPDLNGLYFATYQLPRLRGWRQPYTVGY</sequence>
<dbReference type="Proteomes" id="UP000318081">
    <property type="component" value="Chromosome"/>
</dbReference>
<keyword evidence="6" id="KW-1185">Reference proteome</keyword>
<dbReference type="InterPro" id="IPR010998">
    <property type="entry name" value="Integrase_recombinase_N"/>
</dbReference>
<dbReference type="InterPro" id="IPR004107">
    <property type="entry name" value="Integrase_SAM-like_N"/>
</dbReference>
<organism evidence="5 6">
    <name type="scientific">Stieleria magnilauensis</name>
    <dbReference type="NCBI Taxonomy" id="2527963"/>
    <lineage>
        <taxon>Bacteria</taxon>
        <taxon>Pseudomonadati</taxon>
        <taxon>Planctomycetota</taxon>
        <taxon>Planctomycetia</taxon>
        <taxon>Pirellulales</taxon>
        <taxon>Pirellulaceae</taxon>
        <taxon>Stieleria</taxon>
    </lineage>
</organism>
<accession>A0ABX5Y1H4</accession>